<reference evidence="1" key="1">
    <citation type="submission" date="2014-11" db="EMBL/GenBank/DDBJ databases">
        <authorList>
            <person name="Amaro Gonzalez C."/>
        </authorList>
    </citation>
    <scope>NUCLEOTIDE SEQUENCE</scope>
</reference>
<accession>A0A0E9VZM1</accession>
<sequence>MPCTRKERDLFSFSSRILHFTNKTNYKKCKAT</sequence>
<protein>
    <submittedName>
        <fullName evidence="1">Uncharacterized protein</fullName>
    </submittedName>
</protein>
<dbReference type="EMBL" id="GBXM01025889">
    <property type="protein sequence ID" value="JAH82688.1"/>
    <property type="molecule type" value="Transcribed_RNA"/>
</dbReference>
<proteinExistence type="predicted"/>
<evidence type="ECO:0000313" key="1">
    <source>
        <dbReference type="EMBL" id="JAH82688.1"/>
    </source>
</evidence>
<organism evidence="1">
    <name type="scientific">Anguilla anguilla</name>
    <name type="common">European freshwater eel</name>
    <name type="synonym">Muraena anguilla</name>
    <dbReference type="NCBI Taxonomy" id="7936"/>
    <lineage>
        <taxon>Eukaryota</taxon>
        <taxon>Metazoa</taxon>
        <taxon>Chordata</taxon>
        <taxon>Craniata</taxon>
        <taxon>Vertebrata</taxon>
        <taxon>Euteleostomi</taxon>
        <taxon>Actinopterygii</taxon>
        <taxon>Neopterygii</taxon>
        <taxon>Teleostei</taxon>
        <taxon>Anguilliformes</taxon>
        <taxon>Anguillidae</taxon>
        <taxon>Anguilla</taxon>
    </lineage>
</organism>
<name>A0A0E9VZM1_ANGAN</name>
<reference evidence="1" key="2">
    <citation type="journal article" date="2015" name="Fish Shellfish Immunol.">
        <title>Early steps in the European eel (Anguilla anguilla)-Vibrio vulnificus interaction in the gills: Role of the RtxA13 toxin.</title>
        <authorList>
            <person name="Callol A."/>
            <person name="Pajuelo D."/>
            <person name="Ebbesson L."/>
            <person name="Teles M."/>
            <person name="MacKenzie S."/>
            <person name="Amaro C."/>
        </authorList>
    </citation>
    <scope>NUCLEOTIDE SEQUENCE</scope>
</reference>
<dbReference type="AlphaFoldDB" id="A0A0E9VZM1"/>